<name>H6LAG1_SAPGL</name>
<keyword evidence="3" id="KW-1185">Reference proteome</keyword>
<organism evidence="2 3">
    <name type="scientific">Saprospira grandis (strain Lewin)</name>
    <dbReference type="NCBI Taxonomy" id="984262"/>
    <lineage>
        <taxon>Bacteria</taxon>
        <taxon>Pseudomonadati</taxon>
        <taxon>Bacteroidota</taxon>
        <taxon>Saprospiria</taxon>
        <taxon>Saprospirales</taxon>
        <taxon>Saprospiraceae</taxon>
        <taxon>Saprospira</taxon>
    </lineage>
</organism>
<dbReference type="eggNOG" id="COG3064">
    <property type="taxonomic scope" value="Bacteria"/>
</dbReference>
<evidence type="ECO:0000313" key="3">
    <source>
        <dbReference type="Proteomes" id="UP000007519"/>
    </source>
</evidence>
<dbReference type="STRING" id="984262.SGRA_1711"/>
<protein>
    <submittedName>
        <fullName evidence="2">Membrane protein</fullName>
    </submittedName>
</protein>
<proteinExistence type="predicted"/>
<accession>H6LAG1</accession>
<dbReference type="KEGG" id="sgn:SGRA_1711"/>
<dbReference type="RefSeq" id="WP_015692079.1">
    <property type="nucleotide sequence ID" value="NC_016940.1"/>
</dbReference>
<dbReference type="OrthoDB" id="626665at2"/>
<dbReference type="AlphaFoldDB" id="H6LAG1"/>
<dbReference type="Pfam" id="PF11751">
    <property type="entry name" value="PorP_SprF"/>
    <property type="match status" value="1"/>
</dbReference>
<sequence length="329" mass="37149">MSARILYTLLFSCLLSLSMQAQQDPMFTKYMFMPMSYNPAYAGTAKVLDMGVLHRQQWWGIEGAPMTQAINLHSPVEGKNIGLGLNMSLDQIANSRQFNVYGSFAYHVPINKAVKLSIGMQGGVSNWAADWTDLELEDLNDPAFQNLQPNLWLPNFGGGLYLFSEKWFVGLSAPMLINNALRQETNNPNIPVAQQYRHYYVSGGVAIPLNSTMVFRPSLLVKHVGLFEKNELNNVAAPTEMDVDLSLLFNNRLWVGASFRTALQVIDQTSTYDSVDFWISMRFENGLRIGAAYDYTLTELQGPAQGSYEIMLGYDLMRYKGKTKHVRYF</sequence>
<dbReference type="Proteomes" id="UP000007519">
    <property type="component" value="Chromosome"/>
</dbReference>
<feature type="signal peptide" evidence="1">
    <location>
        <begin position="1"/>
        <end position="21"/>
    </location>
</feature>
<dbReference type="HOGENOM" id="CLU_068235_0_1_10"/>
<evidence type="ECO:0000256" key="1">
    <source>
        <dbReference type="SAM" id="SignalP"/>
    </source>
</evidence>
<reference evidence="2 3" key="1">
    <citation type="journal article" date="2012" name="Stand. Genomic Sci.">
        <title>Complete genome sequencing and analysis of Saprospira grandis str. Lewin, a predatory marine bacterium.</title>
        <authorList>
            <person name="Saw J.H."/>
            <person name="Yuryev A."/>
            <person name="Kanbe M."/>
            <person name="Hou S."/>
            <person name="Young A.G."/>
            <person name="Aizawa S."/>
            <person name="Alam M."/>
        </authorList>
    </citation>
    <scope>NUCLEOTIDE SEQUENCE [LARGE SCALE GENOMIC DNA]</scope>
    <source>
        <strain evidence="2 3">Lewin</strain>
    </source>
</reference>
<dbReference type="NCBIfam" id="TIGR03519">
    <property type="entry name" value="T9SS_PorP_fam"/>
    <property type="match status" value="1"/>
</dbReference>
<keyword evidence="1" id="KW-0732">Signal</keyword>
<feature type="chain" id="PRO_5003605014" evidence="1">
    <location>
        <begin position="22"/>
        <end position="329"/>
    </location>
</feature>
<evidence type="ECO:0000313" key="2">
    <source>
        <dbReference type="EMBL" id="AFC24446.1"/>
    </source>
</evidence>
<dbReference type="InterPro" id="IPR019861">
    <property type="entry name" value="PorP/SprF_Bacteroidetes"/>
</dbReference>
<gene>
    <name evidence="2" type="ordered locus">SGRA_1711</name>
</gene>
<dbReference type="EMBL" id="CP002831">
    <property type="protein sequence ID" value="AFC24446.1"/>
    <property type="molecule type" value="Genomic_DNA"/>
</dbReference>